<protein>
    <submittedName>
        <fullName evidence="5">EAL domain-containing protein</fullName>
    </submittedName>
</protein>
<dbReference type="Gene3D" id="3.30.70.270">
    <property type="match status" value="1"/>
</dbReference>
<dbReference type="InterPro" id="IPR001633">
    <property type="entry name" value="EAL_dom"/>
</dbReference>
<keyword evidence="6" id="KW-1185">Reference proteome</keyword>
<dbReference type="SMART" id="SM00267">
    <property type="entry name" value="GGDEF"/>
    <property type="match status" value="1"/>
</dbReference>
<organism evidence="5 6">
    <name type="scientific">Alginatibacterium sediminis</name>
    <dbReference type="NCBI Taxonomy" id="2164068"/>
    <lineage>
        <taxon>Bacteria</taxon>
        <taxon>Pseudomonadati</taxon>
        <taxon>Pseudomonadota</taxon>
        <taxon>Gammaproteobacteria</taxon>
        <taxon>Alteromonadales</taxon>
        <taxon>Alteromonadaceae</taxon>
        <taxon>Alginatibacterium</taxon>
    </lineage>
</organism>
<dbReference type="PROSITE" id="PS50887">
    <property type="entry name" value="GGDEF"/>
    <property type="match status" value="1"/>
</dbReference>
<dbReference type="PROSITE" id="PS50883">
    <property type="entry name" value="EAL"/>
    <property type="match status" value="1"/>
</dbReference>
<keyword evidence="2" id="KW-0812">Transmembrane</keyword>
<comment type="caution">
    <text evidence="5">The sequence shown here is derived from an EMBL/GenBank/DDBJ whole genome shotgun (WGS) entry which is preliminary data.</text>
</comment>
<dbReference type="CDD" id="cd01949">
    <property type="entry name" value="GGDEF"/>
    <property type="match status" value="1"/>
</dbReference>
<evidence type="ECO:0000256" key="1">
    <source>
        <dbReference type="SAM" id="Coils"/>
    </source>
</evidence>
<evidence type="ECO:0000313" key="5">
    <source>
        <dbReference type="EMBL" id="RKF18455.1"/>
    </source>
</evidence>
<dbReference type="OrthoDB" id="9816034at2"/>
<dbReference type="SUPFAM" id="SSF141868">
    <property type="entry name" value="EAL domain-like"/>
    <property type="match status" value="1"/>
</dbReference>
<feature type="coiled-coil region" evidence="1">
    <location>
        <begin position="340"/>
        <end position="367"/>
    </location>
</feature>
<evidence type="ECO:0000256" key="2">
    <source>
        <dbReference type="SAM" id="Phobius"/>
    </source>
</evidence>
<keyword evidence="2" id="KW-0472">Membrane</keyword>
<accession>A0A420ECR5</accession>
<proteinExistence type="predicted"/>
<dbReference type="InterPro" id="IPR000160">
    <property type="entry name" value="GGDEF_dom"/>
</dbReference>
<gene>
    <name evidence="5" type="ORF">DBZ36_08560</name>
</gene>
<dbReference type="PANTHER" id="PTHR33121:SF23">
    <property type="entry name" value="CYCLIC DI-GMP PHOSPHODIESTERASE PDEB"/>
    <property type="match status" value="1"/>
</dbReference>
<dbReference type="PANTHER" id="PTHR33121">
    <property type="entry name" value="CYCLIC DI-GMP PHOSPHODIESTERASE PDEF"/>
    <property type="match status" value="1"/>
</dbReference>
<keyword evidence="2" id="KW-1133">Transmembrane helix</keyword>
<feature type="transmembrane region" description="Helical" evidence="2">
    <location>
        <begin position="282"/>
        <end position="303"/>
    </location>
</feature>
<evidence type="ECO:0000259" key="3">
    <source>
        <dbReference type="PROSITE" id="PS50883"/>
    </source>
</evidence>
<dbReference type="SUPFAM" id="SSF55073">
    <property type="entry name" value="Nucleotide cyclase"/>
    <property type="match status" value="1"/>
</dbReference>
<dbReference type="InterPro" id="IPR050706">
    <property type="entry name" value="Cyclic-di-GMP_PDE-like"/>
</dbReference>
<dbReference type="RefSeq" id="WP_120354534.1">
    <property type="nucleotide sequence ID" value="NZ_RAQO01000005.1"/>
</dbReference>
<sequence>MKSQARRFRLTVVNQVLFVLGLVLLIGLAGLVNLNERNFDNFAQEEQQFSYLNYERQLGEFVEETMDYLRVSARSHLAQVDFNHQADDRKLINYWRNLYIYSHLPILGAEFFEESQEVDQHRHRFGYSKISERAKKVLLQNTEEQSWVVDCNPHCIVYFTVTVERLNRPSLQAFYGLDAGRFLNAFPLDLDSHHIAISPDENGNYHAVYASEAIKGNVEKILELVKDYDLNQNLHHIDYSGRNFEFRVSDVGMQSSPVYLIKISDITKRLAKIESIRQKNSWYSVLIISLSLFASLIILRTLLRRVSRTIRLLPLLAHSNFERFRQRMALQNRRWFHDESDDIGRALKRLSHQLENYESDLKGRALELEWTANYDALTELPNRNFVAHTLQKRLITNEHGALLLVDIDNFKYVNDISGHDVGDELLIKLAEQIKKIVASDHLVARLSSDEFLIFGPDLSIRHAQVLGQRINVMANQLRVAGSGIIHNPTVSVGIAVAPEHGERYEDLMTALDLCIQEAKNRGKNCVVTYQQDLRGEDFKQQHYWLEKAKTAIGEQQLELFYQPILNNNSQMVQHYEVLLRVRDSSGGLQSAYPLILAAEQHGLIEAIDRYVVQCALTQLESNMAHGHLCRLAVNLSGRSFCSEDLISSIVHEIKMRKVDASYIIFEITESAALSDLELAQKHIQALKELGCQLALDDFGVGYSSFHSLSRLSFDFIKIDGSFVRDIEHNPNHQVFVRALVDIAKQLGYQTIAEFVETQNIQQATIDLGVDFSQGYHIGKPAPASQYWQIDRTAEVLLLSKDQESSYE</sequence>
<dbReference type="CDD" id="cd01948">
    <property type="entry name" value="EAL"/>
    <property type="match status" value="1"/>
</dbReference>
<name>A0A420ECR5_9ALTE</name>
<dbReference type="InterPro" id="IPR043128">
    <property type="entry name" value="Rev_trsase/Diguanyl_cyclase"/>
</dbReference>
<dbReference type="Gene3D" id="3.20.20.450">
    <property type="entry name" value="EAL domain"/>
    <property type="match status" value="1"/>
</dbReference>
<dbReference type="NCBIfam" id="TIGR00254">
    <property type="entry name" value="GGDEF"/>
    <property type="match status" value="1"/>
</dbReference>
<feature type="domain" description="GGDEF" evidence="4">
    <location>
        <begin position="398"/>
        <end position="531"/>
    </location>
</feature>
<dbReference type="SMART" id="SM00052">
    <property type="entry name" value="EAL"/>
    <property type="match status" value="1"/>
</dbReference>
<evidence type="ECO:0000259" key="4">
    <source>
        <dbReference type="PROSITE" id="PS50887"/>
    </source>
</evidence>
<dbReference type="Pfam" id="PF00990">
    <property type="entry name" value="GGDEF"/>
    <property type="match status" value="1"/>
</dbReference>
<dbReference type="Proteomes" id="UP000286482">
    <property type="component" value="Unassembled WGS sequence"/>
</dbReference>
<dbReference type="AlphaFoldDB" id="A0A420ECR5"/>
<reference evidence="5 6" key="1">
    <citation type="submission" date="2018-09" db="EMBL/GenBank/DDBJ databases">
        <authorList>
            <person name="Wang Z."/>
        </authorList>
    </citation>
    <scope>NUCLEOTIDE SEQUENCE [LARGE SCALE GENOMIC DNA]</scope>
    <source>
        <strain evidence="5 6">ALS 81</strain>
    </source>
</reference>
<feature type="domain" description="EAL" evidence="3">
    <location>
        <begin position="541"/>
        <end position="794"/>
    </location>
</feature>
<evidence type="ECO:0000313" key="6">
    <source>
        <dbReference type="Proteomes" id="UP000286482"/>
    </source>
</evidence>
<dbReference type="EMBL" id="RAQO01000005">
    <property type="protein sequence ID" value="RKF18455.1"/>
    <property type="molecule type" value="Genomic_DNA"/>
</dbReference>
<keyword evidence="1" id="KW-0175">Coiled coil</keyword>
<dbReference type="GO" id="GO:0071111">
    <property type="term" value="F:cyclic-guanylate-specific phosphodiesterase activity"/>
    <property type="evidence" value="ECO:0007669"/>
    <property type="project" value="InterPro"/>
</dbReference>
<dbReference type="Pfam" id="PF00563">
    <property type="entry name" value="EAL"/>
    <property type="match status" value="1"/>
</dbReference>
<feature type="transmembrane region" description="Helical" evidence="2">
    <location>
        <begin position="12"/>
        <end position="32"/>
    </location>
</feature>
<dbReference type="InterPro" id="IPR029787">
    <property type="entry name" value="Nucleotide_cyclase"/>
</dbReference>
<dbReference type="InterPro" id="IPR035919">
    <property type="entry name" value="EAL_sf"/>
</dbReference>